<proteinExistence type="predicted"/>
<sequence>MKKIQPIKFMVVQLKYYTQNIPKLNSEGNQSLPYLTNTRIYSVFCFQLFILLSL</sequence>
<protein>
    <submittedName>
        <fullName evidence="1">Uncharacterized protein</fullName>
    </submittedName>
</protein>
<dbReference type="EMBL" id="HACA01003473">
    <property type="protein sequence ID" value="CDW20834.1"/>
    <property type="molecule type" value="Transcribed_RNA"/>
</dbReference>
<accession>A0A0K2T429</accession>
<name>A0A0K2T429_LEPSM</name>
<evidence type="ECO:0000313" key="1">
    <source>
        <dbReference type="EMBL" id="CDW20834.1"/>
    </source>
</evidence>
<organism evidence="1">
    <name type="scientific">Lepeophtheirus salmonis</name>
    <name type="common">Salmon louse</name>
    <name type="synonym">Caligus salmonis</name>
    <dbReference type="NCBI Taxonomy" id="72036"/>
    <lineage>
        <taxon>Eukaryota</taxon>
        <taxon>Metazoa</taxon>
        <taxon>Ecdysozoa</taxon>
        <taxon>Arthropoda</taxon>
        <taxon>Crustacea</taxon>
        <taxon>Multicrustacea</taxon>
        <taxon>Hexanauplia</taxon>
        <taxon>Copepoda</taxon>
        <taxon>Siphonostomatoida</taxon>
        <taxon>Caligidae</taxon>
        <taxon>Lepeophtheirus</taxon>
    </lineage>
</organism>
<dbReference type="AlphaFoldDB" id="A0A0K2T429"/>
<reference evidence="1" key="1">
    <citation type="submission" date="2014-05" db="EMBL/GenBank/DDBJ databases">
        <authorList>
            <person name="Chronopoulou M."/>
        </authorList>
    </citation>
    <scope>NUCLEOTIDE SEQUENCE</scope>
    <source>
        <tissue evidence="1">Whole organism</tissue>
    </source>
</reference>